<evidence type="ECO:0000313" key="1">
    <source>
        <dbReference type="EnsemblMetazoa" id="ACUA022747-PA"/>
    </source>
</evidence>
<dbReference type="EMBL" id="AXCM01003825">
    <property type="status" value="NOT_ANNOTATED_CDS"/>
    <property type="molecule type" value="Genomic_DNA"/>
</dbReference>
<dbReference type="EnsemblMetazoa" id="ACUA022747-RA">
    <property type="protein sequence ID" value="ACUA022747-PA"/>
    <property type="gene ID" value="ACUA022747"/>
</dbReference>
<organism evidence="1 2">
    <name type="scientific">Anopheles culicifacies</name>
    <dbReference type="NCBI Taxonomy" id="139723"/>
    <lineage>
        <taxon>Eukaryota</taxon>
        <taxon>Metazoa</taxon>
        <taxon>Ecdysozoa</taxon>
        <taxon>Arthropoda</taxon>
        <taxon>Hexapoda</taxon>
        <taxon>Insecta</taxon>
        <taxon>Pterygota</taxon>
        <taxon>Neoptera</taxon>
        <taxon>Endopterygota</taxon>
        <taxon>Diptera</taxon>
        <taxon>Nematocera</taxon>
        <taxon>Culicoidea</taxon>
        <taxon>Culicidae</taxon>
        <taxon>Anophelinae</taxon>
        <taxon>Anopheles</taxon>
        <taxon>culicifacies species complex</taxon>
    </lineage>
</organism>
<name>A0A182MNU0_9DIPT</name>
<dbReference type="AlphaFoldDB" id="A0A182MNU0"/>
<sequence length="122" mass="12209">MLHHYPVAGGSMVQMVVVMVRQTFVIDVPPPPPVCTGTLEGSTVCSPGCDGFARSGCFGTTLPVPGGPEGPAAPPECRLAVPSCARPDGEGDGGVAYPVAALFNLCCTETAYDGGGGLLCIG</sequence>
<reference evidence="1" key="2">
    <citation type="submission" date="2020-05" db="UniProtKB">
        <authorList>
            <consortium name="EnsemblMetazoa"/>
        </authorList>
    </citation>
    <scope>IDENTIFICATION</scope>
    <source>
        <strain evidence="1">A-37</strain>
    </source>
</reference>
<evidence type="ECO:0000313" key="2">
    <source>
        <dbReference type="Proteomes" id="UP000075883"/>
    </source>
</evidence>
<dbReference type="VEuPathDB" id="VectorBase:ACUA022747"/>
<reference evidence="2" key="1">
    <citation type="submission" date="2013-09" db="EMBL/GenBank/DDBJ databases">
        <title>The Genome Sequence of Anopheles culicifacies species A.</title>
        <authorList>
            <consortium name="The Broad Institute Genomics Platform"/>
            <person name="Neafsey D.E."/>
            <person name="Besansky N."/>
            <person name="Howell P."/>
            <person name="Walton C."/>
            <person name="Young S.K."/>
            <person name="Zeng Q."/>
            <person name="Gargeya S."/>
            <person name="Fitzgerald M."/>
            <person name="Haas B."/>
            <person name="Abouelleil A."/>
            <person name="Allen A.W."/>
            <person name="Alvarado L."/>
            <person name="Arachchi H.M."/>
            <person name="Berlin A.M."/>
            <person name="Chapman S.B."/>
            <person name="Gainer-Dewar J."/>
            <person name="Goldberg J."/>
            <person name="Griggs A."/>
            <person name="Gujja S."/>
            <person name="Hansen M."/>
            <person name="Howarth C."/>
            <person name="Imamovic A."/>
            <person name="Ireland A."/>
            <person name="Larimer J."/>
            <person name="McCowan C."/>
            <person name="Murphy C."/>
            <person name="Pearson M."/>
            <person name="Poon T.W."/>
            <person name="Priest M."/>
            <person name="Roberts A."/>
            <person name="Saif S."/>
            <person name="Shea T."/>
            <person name="Sisk P."/>
            <person name="Sykes S."/>
            <person name="Wortman J."/>
            <person name="Nusbaum C."/>
            <person name="Birren B."/>
        </authorList>
    </citation>
    <scope>NUCLEOTIDE SEQUENCE [LARGE SCALE GENOMIC DNA]</scope>
    <source>
        <strain evidence="2">A-37</strain>
    </source>
</reference>
<accession>A0A182MNU0</accession>
<proteinExistence type="predicted"/>
<protein>
    <submittedName>
        <fullName evidence="1">Uncharacterized protein</fullName>
    </submittedName>
</protein>
<keyword evidence="2" id="KW-1185">Reference proteome</keyword>
<dbReference type="Proteomes" id="UP000075883">
    <property type="component" value="Unassembled WGS sequence"/>
</dbReference>